<organism evidence="2">
    <name type="scientific">Timema cristinae</name>
    <name type="common">Walking stick</name>
    <dbReference type="NCBI Taxonomy" id="61476"/>
    <lineage>
        <taxon>Eukaryota</taxon>
        <taxon>Metazoa</taxon>
        <taxon>Ecdysozoa</taxon>
        <taxon>Arthropoda</taxon>
        <taxon>Hexapoda</taxon>
        <taxon>Insecta</taxon>
        <taxon>Pterygota</taxon>
        <taxon>Neoptera</taxon>
        <taxon>Polyneoptera</taxon>
        <taxon>Phasmatodea</taxon>
        <taxon>Timematodea</taxon>
        <taxon>Timematoidea</taxon>
        <taxon>Timematidae</taxon>
        <taxon>Timema</taxon>
    </lineage>
</organism>
<sequence length="92" mass="10602">MHFCFTYQHPSRIGTKGLGMRKKNGGIVGKRLGKTILSIPRRDSNPGLHQSLANHTRQDSRLVRVPTDMKREPDMPMWYKSLTAHENQLWSC</sequence>
<evidence type="ECO:0000313" key="2">
    <source>
        <dbReference type="EMBL" id="CAD7413387.1"/>
    </source>
</evidence>
<dbReference type="AlphaFoldDB" id="A0A7R9DET4"/>
<proteinExistence type="predicted"/>
<evidence type="ECO:0000256" key="1">
    <source>
        <dbReference type="SAM" id="MobiDB-lite"/>
    </source>
</evidence>
<name>A0A7R9DET4_TIMCR</name>
<gene>
    <name evidence="2" type="ORF">TCEB3V08_LOCUS11752</name>
</gene>
<protein>
    <submittedName>
        <fullName evidence="2">Uncharacterized protein</fullName>
    </submittedName>
</protein>
<feature type="region of interest" description="Disordered" evidence="1">
    <location>
        <begin position="39"/>
        <end position="66"/>
    </location>
</feature>
<accession>A0A7R9DET4</accession>
<dbReference type="EMBL" id="OC323651">
    <property type="protein sequence ID" value="CAD7413387.1"/>
    <property type="molecule type" value="Genomic_DNA"/>
</dbReference>
<reference evidence="2" key="1">
    <citation type="submission" date="2020-11" db="EMBL/GenBank/DDBJ databases">
        <authorList>
            <person name="Tran Van P."/>
        </authorList>
    </citation>
    <scope>NUCLEOTIDE SEQUENCE</scope>
</reference>
<feature type="compositionally biased region" description="Basic and acidic residues" evidence="1">
    <location>
        <begin position="56"/>
        <end position="66"/>
    </location>
</feature>